<keyword evidence="3" id="KW-1185">Reference proteome</keyword>
<dbReference type="SMART" id="SM00849">
    <property type="entry name" value="Lactamase_B"/>
    <property type="match status" value="1"/>
</dbReference>
<dbReference type="InterPro" id="IPR001279">
    <property type="entry name" value="Metallo-B-lactamas"/>
</dbReference>
<dbReference type="InterPro" id="IPR036388">
    <property type="entry name" value="WH-like_DNA-bd_sf"/>
</dbReference>
<feature type="domain" description="Metallo-beta-lactamase" evidence="1">
    <location>
        <begin position="39"/>
        <end position="255"/>
    </location>
</feature>
<protein>
    <submittedName>
        <fullName evidence="2">Zn-dependent hydrolase, glyoxylase</fullName>
    </submittedName>
</protein>
<dbReference type="AlphaFoldDB" id="A0A010ZW98"/>
<dbReference type="OrthoDB" id="2971563at2"/>
<evidence type="ECO:0000259" key="1">
    <source>
        <dbReference type="SMART" id="SM00849"/>
    </source>
</evidence>
<organism evidence="2 3">
    <name type="scientific">Cryptosporangium arvum DSM 44712</name>
    <dbReference type="NCBI Taxonomy" id="927661"/>
    <lineage>
        <taxon>Bacteria</taxon>
        <taxon>Bacillati</taxon>
        <taxon>Actinomycetota</taxon>
        <taxon>Actinomycetes</taxon>
        <taxon>Cryptosporangiales</taxon>
        <taxon>Cryptosporangiaceae</taxon>
        <taxon>Cryptosporangium</taxon>
    </lineage>
</organism>
<dbReference type="SUPFAM" id="SSF56281">
    <property type="entry name" value="Metallo-hydrolase/oxidoreductase"/>
    <property type="match status" value="1"/>
</dbReference>
<dbReference type="PATRIC" id="fig|927661.3.peg.2570"/>
<dbReference type="EMBL" id="JFBT01000001">
    <property type="protein sequence ID" value="EXG81492.1"/>
    <property type="molecule type" value="Genomic_DNA"/>
</dbReference>
<dbReference type="PANTHER" id="PTHR23131">
    <property type="entry name" value="ENDORIBONUCLEASE LACTB2"/>
    <property type="match status" value="1"/>
</dbReference>
<dbReference type="Gene3D" id="3.60.15.10">
    <property type="entry name" value="Ribonuclease Z/Hydroxyacylglutathione hydrolase-like"/>
    <property type="match status" value="1"/>
</dbReference>
<keyword evidence="2" id="KW-0378">Hydrolase</keyword>
<dbReference type="HOGENOM" id="CLU_048478_0_0_11"/>
<dbReference type="Gene3D" id="1.10.10.10">
    <property type="entry name" value="Winged helix-like DNA-binding domain superfamily/Winged helix DNA-binding domain"/>
    <property type="match status" value="1"/>
</dbReference>
<sequence>MLGTEQQAAWGRRELPPVEKLAGGVWSVPVPIPDNPLRYTLSYLLPGDSGVVIVDPGWNDEDTWAALTTGLATAGYRLGDVLGVVATHVHPDHHGLSLRLREETGAWVAMHPAEAASMPQRMGATTSEIRRTGMTRILRMSGTSEEEISGLLGSFNPRFEPDLVMAEPDVLLEDGALVPLAGRRIRTVWTPGHTPGHICLADEETRTLLTGDHVLPRISPNIGLGPSSDAKPLADFLTSLEKVGAYDDHDALPAHEYRFRGLAARTAELIAHHEERCRELIAVVQALGEPTLWSIAQGLTWSRPWEEIGRMRFAALGETAAHVQHLVDRGDLRWVAPDAEGGAPRVTRP</sequence>
<dbReference type="Proteomes" id="UP000021053">
    <property type="component" value="Unassembled WGS sequence"/>
</dbReference>
<reference evidence="2 3" key="1">
    <citation type="submission" date="2013-07" db="EMBL/GenBank/DDBJ databases">
        <authorList>
            <consortium name="DOE Joint Genome Institute"/>
            <person name="Eisen J."/>
            <person name="Huntemann M."/>
            <person name="Han J."/>
            <person name="Chen A."/>
            <person name="Kyrpides N."/>
            <person name="Mavromatis K."/>
            <person name="Markowitz V."/>
            <person name="Palaniappan K."/>
            <person name="Ivanova N."/>
            <person name="Schaumberg A."/>
            <person name="Pati A."/>
            <person name="Liolios K."/>
            <person name="Nordberg H.P."/>
            <person name="Cantor M.N."/>
            <person name="Hua S.X."/>
            <person name="Woyke T."/>
        </authorList>
    </citation>
    <scope>NUCLEOTIDE SEQUENCE [LARGE SCALE GENOMIC DNA]</scope>
    <source>
        <strain evidence="2 3">DSM 44712</strain>
    </source>
</reference>
<dbReference type="PANTHER" id="PTHR23131:SF4">
    <property type="entry name" value="METALLO-BETA-LACTAMASE SUPERFAMILY POTEIN"/>
    <property type="match status" value="1"/>
</dbReference>
<gene>
    <name evidence="2" type="ORF">CryarDRAFT_2607</name>
</gene>
<dbReference type="Pfam" id="PF00753">
    <property type="entry name" value="Lactamase_B"/>
    <property type="match status" value="1"/>
</dbReference>
<evidence type="ECO:0000313" key="2">
    <source>
        <dbReference type="EMBL" id="EXG81492.1"/>
    </source>
</evidence>
<evidence type="ECO:0000313" key="3">
    <source>
        <dbReference type="Proteomes" id="UP000021053"/>
    </source>
</evidence>
<dbReference type="GO" id="GO:0016787">
    <property type="term" value="F:hydrolase activity"/>
    <property type="evidence" value="ECO:0007669"/>
    <property type="project" value="UniProtKB-KW"/>
</dbReference>
<accession>A0A010ZW98</accession>
<dbReference type="InterPro" id="IPR036866">
    <property type="entry name" value="RibonucZ/Hydroxyglut_hydro"/>
</dbReference>
<dbReference type="InterPro" id="IPR050662">
    <property type="entry name" value="Sec-metab_biosynth-thioest"/>
</dbReference>
<comment type="caution">
    <text evidence="2">The sequence shown here is derived from an EMBL/GenBank/DDBJ whole genome shotgun (WGS) entry which is preliminary data.</text>
</comment>
<name>A0A010ZW98_9ACTN</name>
<proteinExistence type="predicted"/>